<dbReference type="Pfam" id="PF04055">
    <property type="entry name" value="Radical_SAM"/>
    <property type="match status" value="1"/>
</dbReference>
<keyword evidence="3" id="KW-0949">S-adenosyl-L-methionine</keyword>
<dbReference type="GeneID" id="97192661"/>
<evidence type="ECO:0000259" key="7">
    <source>
        <dbReference type="PROSITE" id="PS51918"/>
    </source>
</evidence>
<dbReference type="RefSeq" id="WP_048621762.1">
    <property type="nucleotide sequence ID" value="NZ_BAABYU010000001.1"/>
</dbReference>
<evidence type="ECO:0000256" key="1">
    <source>
        <dbReference type="ARBA" id="ARBA00001966"/>
    </source>
</evidence>
<dbReference type="InterPro" id="IPR007197">
    <property type="entry name" value="rSAM"/>
</dbReference>
<dbReference type="OrthoDB" id="9801689at2"/>
<dbReference type="SFLD" id="SFLDG01086">
    <property type="entry name" value="elongater_protein-like"/>
    <property type="match status" value="1"/>
</dbReference>
<dbReference type="InterPro" id="IPR032432">
    <property type="entry name" value="Radical_SAM_C"/>
</dbReference>
<evidence type="ECO:0000256" key="2">
    <source>
        <dbReference type="ARBA" id="ARBA00022485"/>
    </source>
</evidence>
<dbReference type="Proteomes" id="UP000261080">
    <property type="component" value="Unassembled WGS sequence"/>
</dbReference>
<dbReference type="InterPro" id="IPR023404">
    <property type="entry name" value="rSAM_horseshoe"/>
</dbReference>
<dbReference type="PANTHER" id="PTHR11135">
    <property type="entry name" value="HISTONE ACETYLTRANSFERASE-RELATED"/>
    <property type="match status" value="1"/>
</dbReference>
<dbReference type="Pfam" id="PF16199">
    <property type="entry name" value="Radical_SAM_C"/>
    <property type="match status" value="1"/>
</dbReference>
<reference evidence="8 9" key="1">
    <citation type="submission" date="2018-08" db="EMBL/GenBank/DDBJ databases">
        <title>A genome reference for cultivated species of the human gut microbiota.</title>
        <authorList>
            <person name="Zou Y."/>
            <person name="Xue W."/>
            <person name="Luo G."/>
        </authorList>
    </citation>
    <scope>NUCLEOTIDE SEQUENCE [LARGE SCALE GENOMIC DNA]</scope>
    <source>
        <strain evidence="8 9">AF37-2AT</strain>
    </source>
</reference>
<evidence type="ECO:0000256" key="4">
    <source>
        <dbReference type="ARBA" id="ARBA00022723"/>
    </source>
</evidence>
<evidence type="ECO:0000256" key="5">
    <source>
        <dbReference type="ARBA" id="ARBA00023004"/>
    </source>
</evidence>
<protein>
    <submittedName>
        <fullName evidence="8">TIGR01212 family radical SAM protein</fullName>
    </submittedName>
</protein>
<accession>A0A3E3K6V7</accession>
<evidence type="ECO:0000313" key="9">
    <source>
        <dbReference type="Proteomes" id="UP000261080"/>
    </source>
</evidence>
<evidence type="ECO:0000256" key="3">
    <source>
        <dbReference type="ARBA" id="ARBA00022691"/>
    </source>
</evidence>
<dbReference type="SFLD" id="SFLDS00029">
    <property type="entry name" value="Radical_SAM"/>
    <property type="match status" value="1"/>
</dbReference>
<comment type="cofactor">
    <cofactor evidence="1">
        <name>[4Fe-4S] cluster</name>
        <dbReference type="ChEBI" id="CHEBI:49883"/>
    </cofactor>
</comment>
<keyword evidence="2" id="KW-0004">4Fe-4S</keyword>
<dbReference type="SUPFAM" id="SSF102114">
    <property type="entry name" value="Radical SAM enzymes"/>
    <property type="match status" value="1"/>
</dbReference>
<dbReference type="SFLD" id="SFLDG01091">
    <property type="entry name" value="uncharacterized_CHP01210-like"/>
    <property type="match status" value="1"/>
</dbReference>
<dbReference type="SMART" id="SM00729">
    <property type="entry name" value="Elp3"/>
    <property type="match status" value="1"/>
</dbReference>
<dbReference type="GO" id="GO:0046872">
    <property type="term" value="F:metal ion binding"/>
    <property type="evidence" value="ECO:0007669"/>
    <property type="project" value="UniProtKB-KW"/>
</dbReference>
<comment type="caution">
    <text evidence="8">The sequence shown here is derived from an EMBL/GenBank/DDBJ whole genome shotgun (WGS) entry which is preliminary data.</text>
</comment>
<dbReference type="PROSITE" id="PS51918">
    <property type="entry name" value="RADICAL_SAM"/>
    <property type="match status" value="1"/>
</dbReference>
<dbReference type="GO" id="GO:0051539">
    <property type="term" value="F:4 iron, 4 sulfur cluster binding"/>
    <property type="evidence" value="ECO:0007669"/>
    <property type="project" value="UniProtKB-KW"/>
</dbReference>
<organism evidence="8 9">
    <name type="scientific">Sellimonas intestinalis</name>
    <dbReference type="NCBI Taxonomy" id="1653434"/>
    <lineage>
        <taxon>Bacteria</taxon>
        <taxon>Bacillati</taxon>
        <taxon>Bacillota</taxon>
        <taxon>Clostridia</taxon>
        <taxon>Lachnospirales</taxon>
        <taxon>Lachnospiraceae</taxon>
        <taxon>Sellimonas</taxon>
    </lineage>
</organism>
<gene>
    <name evidence="8" type="ORF">DW016_02040</name>
</gene>
<name>A0A3E3K6V7_9FIRM</name>
<dbReference type="InterPro" id="IPR039661">
    <property type="entry name" value="ELP3"/>
</dbReference>
<sequence>MEQQLYRSYSRFLKEKYHAKVYKLPVNLPGTCPNREDGPGCTFCSEKGTGFEAMEREVPVATQLIRTKDYIQKRYHAEKFIAYFQNYTNTYFPFETFCSYIREVEQVKDVVEVSISTRPDCLGSRYLAFLHEWMQKTGICITIELGLQTANYHTLLKVNRGHSLAEYVDAVQRIRQYPFDICTHVILNLPWDDRTDVAETAKLLSVLGSNIVKIHSLYLAKGTVFAKQYERGEFQICTLEEYMERLILFLRLLDPEIVVERFFSRIPKEDAVFCNWGASWWKLKELVEKEMRSRGVCQGDMYAYRDGAKLGKWNKP</sequence>
<keyword evidence="5" id="KW-0408">Iron</keyword>
<keyword evidence="6" id="KW-0411">Iron-sulfur</keyword>
<dbReference type="AlphaFoldDB" id="A0A3E3K6V7"/>
<dbReference type="PANTHER" id="PTHR11135:SF1">
    <property type="entry name" value="PROTEIN YHCC"/>
    <property type="match status" value="1"/>
</dbReference>
<dbReference type="InterPro" id="IPR006638">
    <property type="entry name" value="Elp3/MiaA/NifB-like_rSAM"/>
</dbReference>
<keyword evidence="4" id="KW-0479">Metal-binding</keyword>
<feature type="domain" description="Radical SAM core" evidence="7">
    <location>
        <begin position="16"/>
        <end position="256"/>
    </location>
</feature>
<dbReference type="InterPro" id="IPR058240">
    <property type="entry name" value="rSAM_sf"/>
</dbReference>
<evidence type="ECO:0000256" key="6">
    <source>
        <dbReference type="ARBA" id="ARBA00023014"/>
    </source>
</evidence>
<dbReference type="InterPro" id="IPR005911">
    <property type="entry name" value="YhcC-like"/>
</dbReference>
<dbReference type="EMBL" id="QVLX01000001">
    <property type="protein sequence ID" value="RGE90315.1"/>
    <property type="molecule type" value="Genomic_DNA"/>
</dbReference>
<keyword evidence="9" id="KW-1185">Reference proteome</keyword>
<dbReference type="GO" id="GO:0003824">
    <property type="term" value="F:catalytic activity"/>
    <property type="evidence" value="ECO:0007669"/>
    <property type="project" value="InterPro"/>
</dbReference>
<proteinExistence type="predicted"/>
<evidence type="ECO:0000313" key="8">
    <source>
        <dbReference type="EMBL" id="RGE90315.1"/>
    </source>
</evidence>
<dbReference type="Gene3D" id="3.80.30.20">
    <property type="entry name" value="tm_1862 like domain"/>
    <property type="match status" value="1"/>
</dbReference>
<dbReference type="NCBIfam" id="TIGR01212">
    <property type="entry name" value="TIGR01212 family radical SAM protein"/>
    <property type="match status" value="1"/>
</dbReference>